<accession>A0ABT4XXH8</accession>
<feature type="region of interest" description="Disordered" evidence="1">
    <location>
        <begin position="20"/>
        <end position="41"/>
    </location>
</feature>
<sequence>MASFWERRRAAVEAEERAEQDALAQAEAQAREAALEEKTDEELLTELELDAPETLDSPEELRKFLTDAVPQRLKTRALRRMWRLNPVLANLDGLVDYGEDFTDSANVVENMQTAYQVGKGMLKHVEEMARQAEEKAKALAAANDPEAETEAENTEELPVEDTAEDLIAEGPEETPAPIVTTMTAPPVLMDDESEGVPRRRMTFTFDDATA</sequence>
<comment type="caution">
    <text evidence="2">The sequence shown here is derived from an EMBL/GenBank/DDBJ whole genome shotgun (WGS) entry which is preliminary data.</text>
</comment>
<evidence type="ECO:0000313" key="2">
    <source>
        <dbReference type="EMBL" id="MDA7426681.1"/>
    </source>
</evidence>
<organism evidence="2 3">
    <name type="scientific">Thalassococcus lentus</name>
    <dbReference type="NCBI Taxonomy" id="1210524"/>
    <lineage>
        <taxon>Bacteria</taxon>
        <taxon>Pseudomonadati</taxon>
        <taxon>Pseudomonadota</taxon>
        <taxon>Alphaproteobacteria</taxon>
        <taxon>Rhodobacterales</taxon>
        <taxon>Roseobacteraceae</taxon>
        <taxon>Thalassococcus</taxon>
    </lineage>
</organism>
<feature type="compositionally biased region" description="Acidic residues" evidence="1">
    <location>
        <begin position="145"/>
        <end position="172"/>
    </location>
</feature>
<gene>
    <name evidence="2" type="ORF">PFY00_18250</name>
</gene>
<keyword evidence="3" id="KW-1185">Reference proteome</keyword>
<evidence type="ECO:0000256" key="1">
    <source>
        <dbReference type="SAM" id="MobiDB-lite"/>
    </source>
</evidence>
<evidence type="ECO:0000313" key="3">
    <source>
        <dbReference type="Proteomes" id="UP001210720"/>
    </source>
</evidence>
<dbReference type="Proteomes" id="UP001210720">
    <property type="component" value="Unassembled WGS sequence"/>
</dbReference>
<dbReference type="EMBL" id="JAQIOY010000011">
    <property type="protein sequence ID" value="MDA7426681.1"/>
    <property type="molecule type" value="Genomic_DNA"/>
</dbReference>
<name>A0ABT4XXH8_9RHOB</name>
<reference evidence="2 3" key="1">
    <citation type="submission" date="2023-01" db="EMBL/GenBank/DDBJ databases">
        <title>Thalassococcus onchidii sp. nov., isolated from a marine invertebrate from the South China Sea.</title>
        <authorList>
            <person name="Xu S."/>
            <person name="Liu Z."/>
            <person name="Xu Y."/>
        </authorList>
    </citation>
    <scope>NUCLEOTIDE SEQUENCE [LARGE SCALE GENOMIC DNA]</scope>
    <source>
        <strain evidence="2 3">KCTC 32084</strain>
    </source>
</reference>
<feature type="region of interest" description="Disordered" evidence="1">
    <location>
        <begin position="139"/>
        <end position="210"/>
    </location>
</feature>
<protein>
    <submittedName>
        <fullName evidence="2">DUF3306 domain-containing protein</fullName>
    </submittedName>
</protein>
<proteinExistence type="predicted"/>
<dbReference type="RefSeq" id="WP_271434037.1">
    <property type="nucleotide sequence ID" value="NZ_JAQIOY010000011.1"/>
</dbReference>
<dbReference type="Pfam" id="PF11748">
    <property type="entry name" value="DUF3306"/>
    <property type="match status" value="1"/>
</dbReference>
<dbReference type="InterPro" id="IPR021735">
    <property type="entry name" value="DUF3306"/>
</dbReference>